<feature type="transmembrane region" description="Helical" evidence="5">
    <location>
        <begin position="26"/>
        <end position="44"/>
    </location>
</feature>
<dbReference type="InterPro" id="IPR009003">
    <property type="entry name" value="Peptidase_S1_PA"/>
</dbReference>
<organism evidence="7 8">
    <name type="scientific">Tautonia plasticadhaerens</name>
    <dbReference type="NCBI Taxonomy" id="2527974"/>
    <lineage>
        <taxon>Bacteria</taxon>
        <taxon>Pseudomonadati</taxon>
        <taxon>Planctomycetota</taxon>
        <taxon>Planctomycetia</taxon>
        <taxon>Isosphaerales</taxon>
        <taxon>Isosphaeraceae</taxon>
        <taxon>Tautonia</taxon>
    </lineage>
</organism>
<dbReference type="Gene3D" id="2.30.42.10">
    <property type="match status" value="2"/>
</dbReference>
<dbReference type="InterPro" id="IPR036034">
    <property type="entry name" value="PDZ_sf"/>
</dbReference>
<dbReference type="AlphaFoldDB" id="A0A518GW88"/>
<evidence type="ECO:0000256" key="4">
    <source>
        <dbReference type="SAM" id="MobiDB-lite"/>
    </source>
</evidence>
<evidence type="ECO:0000256" key="2">
    <source>
        <dbReference type="ARBA" id="ARBA00022670"/>
    </source>
</evidence>
<feature type="region of interest" description="Disordered" evidence="4">
    <location>
        <begin position="1"/>
        <end position="21"/>
    </location>
</feature>
<name>A0A518GW88_9BACT</name>
<dbReference type="SUPFAM" id="SSF50494">
    <property type="entry name" value="Trypsin-like serine proteases"/>
    <property type="match status" value="1"/>
</dbReference>
<dbReference type="GO" id="GO:0006508">
    <property type="term" value="P:proteolysis"/>
    <property type="evidence" value="ECO:0007669"/>
    <property type="project" value="UniProtKB-KW"/>
</dbReference>
<dbReference type="PRINTS" id="PR00834">
    <property type="entry name" value="PROTEASES2C"/>
</dbReference>
<evidence type="ECO:0000313" key="7">
    <source>
        <dbReference type="EMBL" id="QDV32866.1"/>
    </source>
</evidence>
<feature type="domain" description="PDZ" evidence="6">
    <location>
        <begin position="288"/>
        <end position="379"/>
    </location>
</feature>
<dbReference type="Pfam" id="PF13365">
    <property type="entry name" value="Trypsin_2"/>
    <property type="match status" value="1"/>
</dbReference>
<evidence type="ECO:0000256" key="5">
    <source>
        <dbReference type="SAM" id="Phobius"/>
    </source>
</evidence>
<reference evidence="7 8" key="1">
    <citation type="submission" date="2019-02" db="EMBL/GenBank/DDBJ databases">
        <title>Deep-cultivation of Planctomycetes and their phenomic and genomic characterization uncovers novel biology.</title>
        <authorList>
            <person name="Wiegand S."/>
            <person name="Jogler M."/>
            <person name="Boedeker C."/>
            <person name="Pinto D."/>
            <person name="Vollmers J."/>
            <person name="Rivas-Marin E."/>
            <person name="Kohn T."/>
            <person name="Peeters S.H."/>
            <person name="Heuer A."/>
            <person name="Rast P."/>
            <person name="Oberbeckmann S."/>
            <person name="Bunk B."/>
            <person name="Jeske O."/>
            <person name="Meyerdierks A."/>
            <person name="Storesund J.E."/>
            <person name="Kallscheuer N."/>
            <person name="Luecker S."/>
            <person name="Lage O.M."/>
            <person name="Pohl T."/>
            <person name="Merkel B.J."/>
            <person name="Hornburger P."/>
            <person name="Mueller R.-W."/>
            <person name="Bruemmer F."/>
            <person name="Labrenz M."/>
            <person name="Spormann A.M."/>
            <person name="Op den Camp H."/>
            <person name="Overmann J."/>
            <person name="Amann R."/>
            <person name="Jetten M.S.M."/>
            <person name="Mascher T."/>
            <person name="Medema M.H."/>
            <person name="Devos D.P."/>
            <person name="Kaster A.-K."/>
            <person name="Ovreas L."/>
            <person name="Rohde M."/>
            <person name="Galperin M.Y."/>
            <person name="Jogler C."/>
        </authorList>
    </citation>
    <scope>NUCLEOTIDE SEQUENCE [LARGE SCALE GENOMIC DNA]</scope>
    <source>
        <strain evidence="7 8">ElP</strain>
    </source>
</reference>
<keyword evidence="8" id="KW-1185">Reference proteome</keyword>
<dbReference type="Gene3D" id="2.40.10.120">
    <property type="match status" value="1"/>
</dbReference>
<dbReference type="PROSITE" id="PS50106">
    <property type="entry name" value="PDZ"/>
    <property type="match status" value="1"/>
</dbReference>
<dbReference type="PANTHER" id="PTHR22939:SF129">
    <property type="entry name" value="SERINE PROTEASE HTRA2, MITOCHONDRIAL"/>
    <property type="match status" value="1"/>
</dbReference>
<feature type="compositionally biased region" description="Pro residues" evidence="4">
    <location>
        <begin position="12"/>
        <end position="21"/>
    </location>
</feature>
<comment type="similarity">
    <text evidence="1">Belongs to the peptidase S1C family.</text>
</comment>
<dbReference type="EC" id="3.4.21.107" evidence="7"/>
<keyword evidence="5" id="KW-1133">Transmembrane helix</keyword>
<dbReference type="KEGG" id="tpla:ElP_07060"/>
<keyword evidence="5" id="KW-0812">Transmembrane</keyword>
<dbReference type="OrthoDB" id="248175at2"/>
<keyword evidence="5" id="KW-0472">Membrane</keyword>
<keyword evidence="2 7" id="KW-0645">Protease</keyword>
<dbReference type="InterPro" id="IPR001478">
    <property type="entry name" value="PDZ"/>
</dbReference>
<protein>
    <submittedName>
        <fullName evidence="7">Periplasmic serine endoprotease DegP</fullName>
        <ecNumber evidence="7">3.4.21.107</ecNumber>
    </submittedName>
</protein>
<evidence type="ECO:0000259" key="6">
    <source>
        <dbReference type="PROSITE" id="PS50106"/>
    </source>
</evidence>
<dbReference type="Proteomes" id="UP000317835">
    <property type="component" value="Chromosome"/>
</dbReference>
<proteinExistence type="inferred from homology"/>
<dbReference type="SMART" id="SM00228">
    <property type="entry name" value="PDZ"/>
    <property type="match status" value="2"/>
</dbReference>
<accession>A0A518GW88</accession>
<keyword evidence="3 7" id="KW-0378">Hydrolase</keyword>
<dbReference type="SUPFAM" id="SSF50156">
    <property type="entry name" value="PDZ domain-like"/>
    <property type="match status" value="2"/>
</dbReference>
<dbReference type="Pfam" id="PF13180">
    <property type="entry name" value="PDZ_2"/>
    <property type="match status" value="1"/>
</dbReference>
<evidence type="ECO:0000313" key="8">
    <source>
        <dbReference type="Proteomes" id="UP000317835"/>
    </source>
</evidence>
<dbReference type="EMBL" id="CP036426">
    <property type="protein sequence ID" value="QDV32866.1"/>
    <property type="molecule type" value="Genomic_DNA"/>
</dbReference>
<evidence type="ECO:0000256" key="3">
    <source>
        <dbReference type="ARBA" id="ARBA00022801"/>
    </source>
</evidence>
<evidence type="ECO:0000256" key="1">
    <source>
        <dbReference type="ARBA" id="ARBA00010541"/>
    </source>
</evidence>
<sequence>MASFDPIDFDPNAPPPRPETPPVRRGFVMVLLVLMLAAGVVYGIPYMAQQIGYRYEVGRAVAAAEALEKLDGDDLIGRSSALFRLASTRVQPAVVNVRTEQMTGPPMGDQGGGLGQLVRGAGSGVVIDSENGFVVTNHHVIQDADQIIVRLGRREFPARLVGSDVKTDIAVLQVEGRLAAEAPWGDSDLVDIGDWVLAIGSPYELDRSVTAGIVSATGRGGLMQFGDLYQDFIQTDAAINPGNSGGPLINLKGEVIGINTAILSDTGGYQGIGLAISSGLARKIVEQIIKEGRVIRGYLGVSIRDILPEEAKALGLEEPRGAQVMDVVPGGPADEAGLRPGDVVLEIDDQPVDDSNALRTRTITLPIEKSVPVTIMRGGGQERVDVTIRAMPVLLDLGLLVEQGLPGELPAELAGRLPEDGLYIVGVMPGSPAARSGLDPRRIPGLRISAVGPVPVSTVEQLHQIAAAQYDPRAGLQLQVEALDGTPLMLNLGGSDPDAEGP</sequence>
<dbReference type="PANTHER" id="PTHR22939">
    <property type="entry name" value="SERINE PROTEASE FAMILY S1C HTRA-RELATED"/>
    <property type="match status" value="1"/>
</dbReference>
<gene>
    <name evidence="7" type="primary">degP_1</name>
    <name evidence="7" type="ORF">ElP_07060</name>
</gene>
<dbReference type="GO" id="GO:0004252">
    <property type="term" value="F:serine-type endopeptidase activity"/>
    <property type="evidence" value="ECO:0007669"/>
    <property type="project" value="InterPro"/>
</dbReference>
<dbReference type="RefSeq" id="WP_145267274.1">
    <property type="nucleotide sequence ID" value="NZ_CP036426.1"/>
</dbReference>
<dbReference type="InterPro" id="IPR001940">
    <property type="entry name" value="Peptidase_S1C"/>
</dbReference>